<reference evidence="2" key="1">
    <citation type="submission" date="2020-05" db="EMBL/GenBank/DDBJ databases">
        <authorList>
            <person name="Chiriac C."/>
            <person name="Salcher M."/>
            <person name="Ghai R."/>
            <person name="Kavagutti S V."/>
        </authorList>
    </citation>
    <scope>NUCLEOTIDE SEQUENCE</scope>
</reference>
<evidence type="ECO:0000256" key="1">
    <source>
        <dbReference type="SAM" id="Coils"/>
    </source>
</evidence>
<dbReference type="EMBL" id="CAFBNE010000073">
    <property type="protein sequence ID" value="CAB4959988.1"/>
    <property type="molecule type" value="Genomic_DNA"/>
</dbReference>
<organism evidence="2">
    <name type="scientific">freshwater metagenome</name>
    <dbReference type="NCBI Taxonomy" id="449393"/>
    <lineage>
        <taxon>unclassified sequences</taxon>
        <taxon>metagenomes</taxon>
        <taxon>ecological metagenomes</taxon>
    </lineage>
</organism>
<gene>
    <name evidence="2" type="ORF">UFOPK3772_02133</name>
</gene>
<accession>A0A6J7KU88</accession>
<feature type="coiled-coil region" evidence="1">
    <location>
        <begin position="387"/>
        <end position="414"/>
    </location>
</feature>
<keyword evidence="1" id="KW-0175">Coiled coil</keyword>
<sequence length="437" mass="49186">MGAERLIGGRVARLREIRGYPQQKDLLDAWEDLTKKPAPSKTWLSLVETNQLRLSDKKRPELVEALRLTDEDADLLNETDESVPESLVHYVAWQAVRLEMGDRLNYRRKGDEVRRGRRILSALREVLEGDPDIQKVVAGRPLQLEVFRKDLTPEERWMLVIEAAYMDPFAPHEPFDSKWADDRTADLEHIGAMLDLDAPTDVFKQIEKTREPGLGAWLMDRELKNAQLAAADVTDAYGHRALMSGRALVGSLGWDFACGKYLARLQEPEPRDGDESSTKTGAYFEWRGLLGDPVPDVLLAGSLIGASVTKAFLDALSDGRLARMSRRADAAAELSEDPSLTRVDIATFLRDMGSNVARLEVSKLSTLCQVRKQVPEMFPLSGETPSNLQVKAQFDLLIRTLDKAEEQLKDFDREESPARKSLRTLSADVKVRRKQLP</sequence>
<proteinExistence type="predicted"/>
<dbReference type="AlphaFoldDB" id="A0A6J7KU88"/>
<protein>
    <submittedName>
        <fullName evidence="2">Unannotated protein</fullName>
    </submittedName>
</protein>
<name>A0A6J7KU88_9ZZZZ</name>
<evidence type="ECO:0000313" key="2">
    <source>
        <dbReference type="EMBL" id="CAB4959988.1"/>
    </source>
</evidence>